<organism evidence="3 4">
    <name type="scientific">Arthroderma otae (strain ATCC MYA-4605 / CBS 113480)</name>
    <name type="common">Microsporum canis</name>
    <dbReference type="NCBI Taxonomy" id="554155"/>
    <lineage>
        <taxon>Eukaryota</taxon>
        <taxon>Fungi</taxon>
        <taxon>Dikarya</taxon>
        <taxon>Ascomycota</taxon>
        <taxon>Pezizomycotina</taxon>
        <taxon>Eurotiomycetes</taxon>
        <taxon>Eurotiomycetidae</taxon>
        <taxon>Onygenales</taxon>
        <taxon>Arthrodermataceae</taxon>
        <taxon>Microsporum</taxon>
    </lineage>
</organism>
<dbReference type="GeneID" id="9228094"/>
<feature type="region of interest" description="Disordered" evidence="1">
    <location>
        <begin position="167"/>
        <end position="214"/>
    </location>
</feature>
<dbReference type="eggNOG" id="ENOG502R138">
    <property type="taxonomic scope" value="Eukaryota"/>
</dbReference>
<gene>
    <name evidence="3" type="ORF">MCYG_07026</name>
</gene>
<evidence type="ECO:0000313" key="4">
    <source>
        <dbReference type="Proteomes" id="UP000002035"/>
    </source>
</evidence>
<dbReference type="VEuPathDB" id="FungiDB:MCYG_07026"/>
<dbReference type="STRING" id="554155.C5FWC3"/>
<accession>C5FWC3</accession>
<feature type="compositionally biased region" description="Basic and acidic residues" evidence="1">
    <location>
        <begin position="185"/>
        <end position="197"/>
    </location>
</feature>
<dbReference type="RefSeq" id="XP_002845062.1">
    <property type="nucleotide sequence ID" value="XM_002845016.1"/>
</dbReference>
<reference evidence="4" key="1">
    <citation type="journal article" date="2012" name="MBio">
        <title>Comparative genome analysis of Trichophyton rubrum and related dermatophytes reveals candidate genes involved in infection.</title>
        <authorList>
            <person name="Martinez D.A."/>
            <person name="Oliver B.G."/>
            <person name="Graeser Y."/>
            <person name="Goldberg J.M."/>
            <person name="Li W."/>
            <person name="Martinez-Rossi N.M."/>
            <person name="Monod M."/>
            <person name="Shelest E."/>
            <person name="Barton R.C."/>
            <person name="Birch E."/>
            <person name="Brakhage A.A."/>
            <person name="Chen Z."/>
            <person name="Gurr S.J."/>
            <person name="Heiman D."/>
            <person name="Heitman J."/>
            <person name="Kosti I."/>
            <person name="Rossi A."/>
            <person name="Saif S."/>
            <person name="Samalova M."/>
            <person name="Saunders C.W."/>
            <person name="Shea T."/>
            <person name="Summerbell R.C."/>
            <person name="Xu J."/>
            <person name="Young S."/>
            <person name="Zeng Q."/>
            <person name="Birren B.W."/>
            <person name="Cuomo C.A."/>
            <person name="White T.C."/>
        </authorList>
    </citation>
    <scope>NUCLEOTIDE SEQUENCE [LARGE SCALE GENOMIC DNA]</scope>
    <source>
        <strain evidence="4">ATCC MYA-4605 / CBS 113480</strain>
    </source>
</reference>
<dbReference type="HOGENOM" id="CLU_539639_0_0_1"/>
<dbReference type="PROSITE" id="PS50181">
    <property type="entry name" value="FBOX"/>
    <property type="match status" value="1"/>
</dbReference>
<keyword evidence="4" id="KW-1185">Reference proteome</keyword>
<proteinExistence type="predicted"/>
<name>C5FWC3_ARTOC</name>
<dbReference type="AlphaFoldDB" id="C5FWC3"/>
<evidence type="ECO:0000256" key="1">
    <source>
        <dbReference type="SAM" id="MobiDB-lite"/>
    </source>
</evidence>
<protein>
    <recommendedName>
        <fullName evidence="2">F-box domain-containing protein</fullName>
    </recommendedName>
</protein>
<dbReference type="OrthoDB" id="2588098at2759"/>
<sequence length="505" mass="57199">MDDPVFKKPFLPIKRAPIVSVEALLDEPLPVELPVKVWFYVICLSTAERLCGPYRLRRLLLNRSADDLMCKVAVPEIHPLSDAFMEATEPKVPSASSSPNLSELSATSHVWTQPASPVGQASMALDGRLEASPNTVSNMLGQLRDGELLPRETIQLAAVDTFSIAKGQNSKRKRDEESLNDDSSNDERPLKLSRSSDEDTPSLQPSSPNNSEKYKPQLIYLPAEIHRGIIDKLDLLDIIHLGLTSRYFLRLLANHLRLITTRNLGKWAGESILCLGDVIEQDDFPPAVFKDPHLQYIFAPELDKLIDTEHPTLLEYLRECGPVFPLSVPSPLDCGFLHSEGFNDEFYTLPVTVISEMIDLLCPSPSDFYPTDAHWVLRNLTTKEYALLDEPYGQRHQKACFGLGDLILLRTCWSSKPPAGLQVDDKKPIHRGIWAGHRFEIVQLYNHNREMISESRDNERRRRLGVPIEKTWKDATASLLNELSGLWARECGRYWEALTWHRPVR</sequence>
<dbReference type="InterPro" id="IPR001810">
    <property type="entry name" value="F-box_dom"/>
</dbReference>
<evidence type="ECO:0000313" key="3">
    <source>
        <dbReference type="EMBL" id="EEQ34207.1"/>
    </source>
</evidence>
<dbReference type="EMBL" id="DS995706">
    <property type="protein sequence ID" value="EEQ34207.1"/>
    <property type="molecule type" value="Genomic_DNA"/>
</dbReference>
<dbReference type="OMA" id="FMEATEP"/>
<feature type="compositionally biased region" description="Polar residues" evidence="1">
    <location>
        <begin position="201"/>
        <end position="211"/>
    </location>
</feature>
<evidence type="ECO:0000259" key="2">
    <source>
        <dbReference type="PROSITE" id="PS50181"/>
    </source>
</evidence>
<dbReference type="Proteomes" id="UP000002035">
    <property type="component" value="Unassembled WGS sequence"/>
</dbReference>
<feature type="domain" description="F-box" evidence="2">
    <location>
        <begin position="215"/>
        <end position="262"/>
    </location>
</feature>